<comment type="function">
    <text evidence="1">Catalyzes the hydrolysis of queuosine 5'-phosphate, releasing the nucleobase queuine (q). Is required for salvage of queuine from exogenous queuosine (Q) that is imported and then converted to queuosine 5'-phosphate intracellularly.</text>
</comment>
<dbReference type="Pfam" id="PF10343">
    <property type="entry name" value="Q_salvage"/>
    <property type="match status" value="1"/>
</dbReference>
<dbReference type="InParanoid" id="D2V9I6"/>
<dbReference type="PANTHER" id="PTHR21314">
    <property type="entry name" value="QUEUOSINE 5'-PHOSPHATE N-GLYCOSYLASE_HYDROLASE-RELATED"/>
    <property type="match status" value="1"/>
</dbReference>
<proteinExistence type="inferred from homology"/>
<dbReference type="eggNOG" id="KOG2524">
    <property type="taxonomic scope" value="Eukaryota"/>
</dbReference>
<dbReference type="InterPro" id="IPR019438">
    <property type="entry name" value="Q_salvage"/>
</dbReference>
<dbReference type="EMBL" id="GG738858">
    <property type="protein sequence ID" value="EFC46597.1"/>
    <property type="molecule type" value="Genomic_DNA"/>
</dbReference>
<name>D2V9I6_NAEGR</name>
<sequence length="385" mass="44083">MLSSSESTLSPFERVKASCAKVAEHAKHVKYNKDEATKFIENYIMPNLTDIKEKTSKKSALPFQFDDVDHEANYRCLYGLLQFGSGFRKLLHQKLQKGAGETIQTGLINCFLSEDITIAKLGVEMMEVVSDNYFSIEQHFGIASKEEVSHEKYAVIKVSQDSALKPFAEGIRKVLSETARRLRERNSDSFSMFVRKVIAEYERRKQNEEKYQDVKGIGKAAYLVNELVNVFPQALDDCANYETENGELFKVYLYKKAQLIVGELYLHLHEEDSTFDFDDIGQMTIFVDNVIPATLVKSNILQIVDESVKSKIETNQVLKHGSKPEVELRALSVFACEELIKIANSEPYNANINTLHIDYFLWGDLGKREDFRSFERHATQDTVFY</sequence>
<dbReference type="PANTHER" id="PTHR21314:SF1">
    <property type="entry name" value="QUEUOSINE SALVAGE PROTEIN"/>
    <property type="match status" value="1"/>
</dbReference>
<comment type="similarity">
    <text evidence="1">Belongs to the QNG1 protein family.</text>
</comment>
<dbReference type="EC" id="3.2.2.-" evidence="1"/>
<accession>D2V9I6</accession>
<comment type="catalytic activity">
    <reaction evidence="1">
        <text>queuosine 5'-phosphate + H2O = queuine + D-ribose 5-phosphate</text>
        <dbReference type="Rhea" id="RHEA:75387"/>
        <dbReference type="ChEBI" id="CHEBI:15377"/>
        <dbReference type="ChEBI" id="CHEBI:17433"/>
        <dbReference type="ChEBI" id="CHEBI:78346"/>
        <dbReference type="ChEBI" id="CHEBI:194371"/>
    </reaction>
    <physiologicalReaction direction="left-to-right" evidence="1">
        <dbReference type="Rhea" id="RHEA:75388"/>
    </physiologicalReaction>
</comment>
<evidence type="ECO:0000313" key="3">
    <source>
        <dbReference type="Proteomes" id="UP000006671"/>
    </source>
</evidence>
<dbReference type="VEuPathDB" id="AmoebaDB:NAEGRDRAFT_57526"/>
<dbReference type="STRING" id="5762.D2V9I6"/>
<dbReference type="OMA" id="VACIHRR"/>
<keyword evidence="1" id="KW-0378">Hydrolase</keyword>
<organism evidence="3">
    <name type="scientific">Naegleria gruberi</name>
    <name type="common">Amoeba</name>
    <dbReference type="NCBI Taxonomy" id="5762"/>
    <lineage>
        <taxon>Eukaryota</taxon>
        <taxon>Discoba</taxon>
        <taxon>Heterolobosea</taxon>
        <taxon>Tetramitia</taxon>
        <taxon>Eutetramitia</taxon>
        <taxon>Vahlkampfiidae</taxon>
        <taxon>Naegleria</taxon>
    </lineage>
</organism>
<dbReference type="GO" id="GO:0006400">
    <property type="term" value="P:tRNA modification"/>
    <property type="evidence" value="ECO:0007669"/>
    <property type="project" value="TreeGrafter"/>
</dbReference>
<keyword evidence="3" id="KW-1185">Reference proteome</keyword>
<dbReference type="OrthoDB" id="416777at2759"/>
<evidence type="ECO:0000256" key="1">
    <source>
        <dbReference type="RuleBase" id="RU365002"/>
    </source>
</evidence>
<dbReference type="GO" id="GO:0016787">
    <property type="term" value="F:hydrolase activity"/>
    <property type="evidence" value="ECO:0007669"/>
    <property type="project" value="UniProtKB-KW"/>
</dbReference>
<evidence type="ECO:0000313" key="2">
    <source>
        <dbReference type="EMBL" id="EFC46597.1"/>
    </source>
</evidence>
<dbReference type="KEGG" id="ngr:NAEGRDRAFT_57526"/>
<gene>
    <name evidence="2" type="ORF">NAEGRDRAFT_57526</name>
</gene>
<protein>
    <recommendedName>
        <fullName evidence="1">Queuosine 5'-phosphate N-glycosylase/hydrolase</fullName>
        <ecNumber evidence="1">3.2.2.-</ecNumber>
    </recommendedName>
    <alternativeName>
        <fullName evidence="1">Queuosine-nucleotide N-glycosylase/hydrolase</fullName>
    </alternativeName>
</protein>
<dbReference type="RefSeq" id="XP_002679341.1">
    <property type="nucleotide sequence ID" value="XM_002679295.1"/>
</dbReference>
<dbReference type="Proteomes" id="UP000006671">
    <property type="component" value="Unassembled WGS sequence"/>
</dbReference>
<dbReference type="GeneID" id="8848680"/>
<dbReference type="AlphaFoldDB" id="D2V9I6"/>
<reference evidence="2 3" key="1">
    <citation type="journal article" date="2010" name="Cell">
        <title>The genome of Naegleria gruberi illuminates early eukaryotic versatility.</title>
        <authorList>
            <person name="Fritz-Laylin L.K."/>
            <person name="Prochnik S.E."/>
            <person name="Ginger M.L."/>
            <person name="Dacks J.B."/>
            <person name="Carpenter M.L."/>
            <person name="Field M.C."/>
            <person name="Kuo A."/>
            <person name="Paredez A."/>
            <person name="Chapman J."/>
            <person name="Pham J."/>
            <person name="Shu S."/>
            <person name="Neupane R."/>
            <person name="Cipriano M."/>
            <person name="Mancuso J."/>
            <person name="Tu H."/>
            <person name="Salamov A."/>
            <person name="Lindquist E."/>
            <person name="Shapiro H."/>
            <person name="Lucas S."/>
            <person name="Grigoriev I.V."/>
            <person name="Cande W.Z."/>
            <person name="Fulton C."/>
            <person name="Rokhsar D.S."/>
            <person name="Dawson S.C."/>
        </authorList>
    </citation>
    <scope>NUCLEOTIDE SEQUENCE [LARGE SCALE GENOMIC DNA]</scope>
    <source>
        <strain evidence="2 3">NEG-M</strain>
    </source>
</reference>